<dbReference type="Pfam" id="PF06197">
    <property type="entry name" value="DUF998"/>
    <property type="match status" value="1"/>
</dbReference>
<dbReference type="Proteomes" id="UP000321103">
    <property type="component" value="Unassembled WGS sequence"/>
</dbReference>
<feature type="transmembrane region" description="Helical" evidence="1">
    <location>
        <begin position="137"/>
        <end position="158"/>
    </location>
</feature>
<dbReference type="RefSeq" id="WP_062735705.1">
    <property type="nucleotide sequence ID" value="NZ_BJZS01000048.1"/>
</dbReference>
<feature type="transmembrane region" description="Helical" evidence="1">
    <location>
        <begin position="165"/>
        <end position="185"/>
    </location>
</feature>
<accession>A0A512ID82</accession>
<organism evidence="2 3">
    <name type="scientific">Kocuria turfanensis</name>
    <dbReference type="NCBI Taxonomy" id="388357"/>
    <lineage>
        <taxon>Bacteria</taxon>
        <taxon>Bacillati</taxon>
        <taxon>Actinomycetota</taxon>
        <taxon>Actinomycetes</taxon>
        <taxon>Micrococcales</taxon>
        <taxon>Micrococcaceae</taxon>
        <taxon>Kocuria</taxon>
    </lineage>
</organism>
<name>A0A512ID82_9MICC</name>
<feature type="transmembrane region" description="Helical" evidence="1">
    <location>
        <begin position="197"/>
        <end position="215"/>
    </location>
</feature>
<dbReference type="EMBL" id="BJZS01000048">
    <property type="protein sequence ID" value="GEO95649.1"/>
    <property type="molecule type" value="Genomic_DNA"/>
</dbReference>
<keyword evidence="3" id="KW-1185">Reference proteome</keyword>
<feature type="transmembrane region" description="Helical" evidence="1">
    <location>
        <begin position="81"/>
        <end position="98"/>
    </location>
</feature>
<sequence>MRTPPSRRQVTAARTAGAARWNVVRKALLAAGPLSSALYVIATDVVGAARWDHYHRAQRMVSDLFAVGSPARPVLNDLMKAYTALTVAFGAGVWASAGTQRALRVSGGMLAGYGVSNIVAGFFPLELDDDASVPMHVVVTNAQLVLMLGAMGSAAAGLHGRLRGYCIASLITSVAMGAGAFAAAPRGPSLVLGVGERISIGAFLLWTAVLAVALWRSPGAGNRSGGTPYVTG</sequence>
<feature type="transmembrane region" description="Helical" evidence="1">
    <location>
        <begin position="105"/>
        <end position="125"/>
    </location>
</feature>
<evidence type="ECO:0008006" key="4">
    <source>
        <dbReference type="Google" id="ProtNLM"/>
    </source>
</evidence>
<dbReference type="AlphaFoldDB" id="A0A512ID82"/>
<reference evidence="2 3" key="1">
    <citation type="submission" date="2019-07" db="EMBL/GenBank/DDBJ databases">
        <title>Whole genome shotgun sequence of Kocuria turfanensis NBRC 107627.</title>
        <authorList>
            <person name="Hosoyama A."/>
            <person name="Uohara A."/>
            <person name="Ohji S."/>
            <person name="Ichikawa N."/>
        </authorList>
    </citation>
    <scope>NUCLEOTIDE SEQUENCE [LARGE SCALE GENOMIC DNA]</scope>
    <source>
        <strain evidence="2 3">NBRC 107627</strain>
    </source>
</reference>
<keyword evidence="1" id="KW-1133">Transmembrane helix</keyword>
<comment type="caution">
    <text evidence="2">The sequence shown here is derived from an EMBL/GenBank/DDBJ whole genome shotgun (WGS) entry which is preliminary data.</text>
</comment>
<evidence type="ECO:0000256" key="1">
    <source>
        <dbReference type="SAM" id="Phobius"/>
    </source>
</evidence>
<gene>
    <name evidence="2" type="ORF">KTU01_17720</name>
</gene>
<keyword evidence="1" id="KW-0812">Transmembrane</keyword>
<proteinExistence type="predicted"/>
<protein>
    <recommendedName>
        <fullName evidence="4">DUF998 domain-containing protein</fullName>
    </recommendedName>
</protein>
<keyword evidence="1" id="KW-0472">Membrane</keyword>
<dbReference type="InterPro" id="IPR009339">
    <property type="entry name" value="DUF998"/>
</dbReference>
<evidence type="ECO:0000313" key="2">
    <source>
        <dbReference type="EMBL" id="GEO95649.1"/>
    </source>
</evidence>
<evidence type="ECO:0000313" key="3">
    <source>
        <dbReference type="Proteomes" id="UP000321103"/>
    </source>
</evidence>